<protein>
    <submittedName>
        <fullName evidence="1">Uncharacterized protein</fullName>
    </submittedName>
</protein>
<proteinExistence type="predicted"/>
<dbReference type="Proteomes" id="UP001316803">
    <property type="component" value="Unassembled WGS sequence"/>
</dbReference>
<accession>A0AAN8EKX1</accession>
<evidence type="ECO:0000313" key="1">
    <source>
        <dbReference type="EMBL" id="KAK5956155.1"/>
    </source>
</evidence>
<evidence type="ECO:0000313" key="2">
    <source>
        <dbReference type="Proteomes" id="UP001316803"/>
    </source>
</evidence>
<name>A0AAN8EKX1_9EURO</name>
<reference evidence="1 2" key="1">
    <citation type="submission" date="2022-12" db="EMBL/GenBank/DDBJ databases">
        <title>Genomic features and morphological characterization of a novel Knufia sp. strain isolated from spacecraft assembly facility.</title>
        <authorList>
            <person name="Teixeira M."/>
            <person name="Chander A.M."/>
            <person name="Stajich J.E."/>
            <person name="Venkateswaran K."/>
        </authorList>
    </citation>
    <scope>NUCLEOTIDE SEQUENCE [LARGE SCALE GENOMIC DNA]</scope>
    <source>
        <strain evidence="1 2">FJI-L2-BK-P2</strain>
    </source>
</reference>
<sequence length="245" mass="26806">MAGLSTPFWASGLSQEIENSYYPQASAAVAMVGTIPVHTESEAVVAAVIGKLPNILDVEDLGKADLENYDLNDEALSLRDILATLILYDEGPKAFKDFVVDDSYKYNSDWRSGVLGDSLVQRVVLERAGNVTTVTIYHRKLTSSGSYAGDGLDDELSTKVTLCRCEIIKKVEYRGEEENLDLEGMNTCCALVQHMKRHLLQVIIALKNGLLNTSPSAILDGSAKGLVIRPPWVRGMRSQSTRNKA</sequence>
<comment type="caution">
    <text evidence="1">The sequence shown here is derived from an EMBL/GenBank/DDBJ whole genome shotgun (WGS) entry which is preliminary data.</text>
</comment>
<dbReference type="EMBL" id="JAKLMC020000005">
    <property type="protein sequence ID" value="KAK5956155.1"/>
    <property type="molecule type" value="Genomic_DNA"/>
</dbReference>
<dbReference type="AlphaFoldDB" id="A0AAN8EKX1"/>
<keyword evidence="2" id="KW-1185">Reference proteome</keyword>
<organism evidence="1 2">
    <name type="scientific">Knufia fluminis</name>
    <dbReference type="NCBI Taxonomy" id="191047"/>
    <lineage>
        <taxon>Eukaryota</taxon>
        <taxon>Fungi</taxon>
        <taxon>Dikarya</taxon>
        <taxon>Ascomycota</taxon>
        <taxon>Pezizomycotina</taxon>
        <taxon>Eurotiomycetes</taxon>
        <taxon>Chaetothyriomycetidae</taxon>
        <taxon>Chaetothyriales</taxon>
        <taxon>Trichomeriaceae</taxon>
        <taxon>Knufia</taxon>
    </lineage>
</organism>
<gene>
    <name evidence="1" type="ORF">OHC33_002728</name>
</gene>